<protein>
    <submittedName>
        <fullName evidence="3">Uncharacterized protein</fullName>
    </submittedName>
</protein>
<accession>A0A7W6JPX3</accession>
<feature type="transmembrane region" description="Helical" evidence="2">
    <location>
        <begin position="34"/>
        <end position="55"/>
    </location>
</feature>
<name>A0A7W6JPX3_9SPHN</name>
<keyword evidence="2" id="KW-0472">Membrane</keyword>
<evidence type="ECO:0000256" key="2">
    <source>
        <dbReference type="SAM" id="Phobius"/>
    </source>
</evidence>
<comment type="caution">
    <text evidence="3">The sequence shown here is derived from an EMBL/GenBank/DDBJ whole genome shotgun (WGS) entry which is preliminary data.</text>
</comment>
<evidence type="ECO:0000313" key="3">
    <source>
        <dbReference type="EMBL" id="MBB4097394.1"/>
    </source>
</evidence>
<sequence>MAIILVSTGDVAASAAKAGVVAEPISAAAIYWPAWILVGGVFLALLIVIGMLGSLKAALLARPKKRDEEFTRMLARQVWKHTATVTDIFAQRLRQPQRDVVTLRVLLRLLREDIAGPVNFIEQMRPHAPATWPDYELFAAFNNWGGQIAAMESQLADLQQMLSYPAVREPADAHGDAMLVHFYATEQVAMGQTVSTLGNHAIAVCDAAKKVLKKESGGFRFGLGGQDEDGDHDPGCPACGASQHSVYAGGNARDLLPLPNPPEKPKKKKEEARPPAAQLCYCATPQPCRCLPVSCGCTCSCKAAEAPAPAHH</sequence>
<evidence type="ECO:0000256" key="1">
    <source>
        <dbReference type="SAM" id="MobiDB-lite"/>
    </source>
</evidence>
<reference evidence="3 4" key="1">
    <citation type="submission" date="2020-08" db="EMBL/GenBank/DDBJ databases">
        <title>Genomic Encyclopedia of Type Strains, Phase IV (KMG-IV): sequencing the most valuable type-strain genomes for metagenomic binning, comparative biology and taxonomic classification.</title>
        <authorList>
            <person name="Goeker M."/>
        </authorList>
    </citation>
    <scope>NUCLEOTIDE SEQUENCE [LARGE SCALE GENOMIC DNA]</scope>
    <source>
        <strain evidence="3 4">DSM 101806</strain>
    </source>
</reference>
<keyword evidence="2" id="KW-0812">Transmembrane</keyword>
<dbReference type="RefSeq" id="WP_183994996.1">
    <property type="nucleotide sequence ID" value="NZ_JACIEH010000001.1"/>
</dbReference>
<proteinExistence type="predicted"/>
<organism evidence="3 4">
    <name type="scientific">Sphingomonas kyeonggiensis</name>
    <dbReference type="NCBI Taxonomy" id="1268553"/>
    <lineage>
        <taxon>Bacteria</taxon>
        <taxon>Pseudomonadati</taxon>
        <taxon>Pseudomonadota</taxon>
        <taxon>Alphaproteobacteria</taxon>
        <taxon>Sphingomonadales</taxon>
        <taxon>Sphingomonadaceae</taxon>
        <taxon>Sphingomonas</taxon>
    </lineage>
</organism>
<keyword evidence="4" id="KW-1185">Reference proteome</keyword>
<evidence type="ECO:0000313" key="4">
    <source>
        <dbReference type="Proteomes" id="UP000557392"/>
    </source>
</evidence>
<dbReference type="Proteomes" id="UP000557392">
    <property type="component" value="Unassembled WGS sequence"/>
</dbReference>
<keyword evidence="2" id="KW-1133">Transmembrane helix</keyword>
<feature type="region of interest" description="Disordered" evidence="1">
    <location>
        <begin position="250"/>
        <end position="270"/>
    </location>
</feature>
<dbReference type="AlphaFoldDB" id="A0A7W6JPX3"/>
<dbReference type="EMBL" id="JACIEH010000001">
    <property type="protein sequence ID" value="MBB4097394.1"/>
    <property type="molecule type" value="Genomic_DNA"/>
</dbReference>
<gene>
    <name evidence="3" type="ORF">GGR46_000927</name>
</gene>